<protein>
    <submittedName>
        <fullName evidence="4">CDP-alcohol phosphatidyltransferase family protein</fullName>
    </submittedName>
</protein>
<sequence length="394" mass="42887">MQVEAQENRQEGKPVEKLRREWVLVGMVFAGFLAGGHILLGAAWGGGRGVLQWGVVAGTLMVYILAHLWRNLEKNHPQGDGVGRLYSSLGLANWITLIRASGLAMLAGFLWLPRPAGVAEWIPGLLYLGAASLDYCDGWAARATRRTTLLGETLDMHWDGFGVLVATVLLIQYGVVPVWYGLVGLARYLFLFGMWVRTCIGLVNYPLPPSMARRALAGMQMGFIAVVLLPVFSPPATQGAATLFMLPLMGSFLRDWLAVCGLGQVRNEGGKSRVQNALNQLWKRIPYLLRVVMALNLAAVIWQETRSPAPLWWIVGGAGLGLLLVVLGVLGRTSAVGLILLSGLALKDNAMNGLFWGVLLIGVALMLTGTGRYSLWKADEWMIYNRAGEARPQG</sequence>
<gene>
    <name evidence="4" type="ORF">ENT37_10140</name>
</gene>
<dbReference type="GO" id="GO:0016020">
    <property type="term" value="C:membrane"/>
    <property type="evidence" value="ECO:0007669"/>
    <property type="project" value="InterPro"/>
</dbReference>
<accession>A0A7C4KIF6</accession>
<organism evidence="4">
    <name type="scientific">Anaerolinea thermolimosa</name>
    <dbReference type="NCBI Taxonomy" id="229919"/>
    <lineage>
        <taxon>Bacteria</taxon>
        <taxon>Bacillati</taxon>
        <taxon>Chloroflexota</taxon>
        <taxon>Anaerolineae</taxon>
        <taxon>Anaerolineales</taxon>
        <taxon>Anaerolineaceae</taxon>
        <taxon>Anaerolinea</taxon>
    </lineage>
</organism>
<dbReference type="Pfam" id="PF01066">
    <property type="entry name" value="CDP-OH_P_transf"/>
    <property type="match status" value="1"/>
</dbReference>
<dbReference type="AlphaFoldDB" id="A0A7C4KIF6"/>
<feature type="transmembrane region" description="Helical" evidence="3">
    <location>
        <begin position="90"/>
        <end position="112"/>
    </location>
</feature>
<feature type="transmembrane region" description="Helical" evidence="3">
    <location>
        <begin position="353"/>
        <end position="375"/>
    </location>
</feature>
<keyword evidence="1 2" id="KW-0808">Transferase</keyword>
<keyword evidence="3" id="KW-1133">Transmembrane helix</keyword>
<proteinExistence type="inferred from homology"/>
<keyword evidence="3" id="KW-0812">Transmembrane</keyword>
<dbReference type="PROSITE" id="PS00379">
    <property type="entry name" value="CDP_ALCOHOL_P_TRANSF"/>
    <property type="match status" value="1"/>
</dbReference>
<comment type="caution">
    <text evidence="4">The sequence shown here is derived from an EMBL/GenBank/DDBJ whole genome shotgun (WGS) entry which is preliminary data.</text>
</comment>
<dbReference type="EMBL" id="DSYK01000496">
    <property type="protein sequence ID" value="HGS22216.1"/>
    <property type="molecule type" value="Genomic_DNA"/>
</dbReference>
<feature type="transmembrane region" description="Helical" evidence="3">
    <location>
        <begin position="161"/>
        <end position="182"/>
    </location>
</feature>
<feature type="transmembrane region" description="Helical" evidence="3">
    <location>
        <begin position="21"/>
        <end position="44"/>
    </location>
</feature>
<keyword evidence="3" id="KW-0472">Membrane</keyword>
<feature type="transmembrane region" description="Helical" evidence="3">
    <location>
        <begin position="50"/>
        <end position="69"/>
    </location>
</feature>
<evidence type="ECO:0000256" key="2">
    <source>
        <dbReference type="RuleBase" id="RU003750"/>
    </source>
</evidence>
<reference evidence="4" key="1">
    <citation type="journal article" date="2020" name="mSystems">
        <title>Genome- and Community-Level Interaction Insights into Carbon Utilization and Element Cycling Functions of Hydrothermarchaeota in Hydrothermal Sediment.</title>
        <authorList>
            <person name="Zhou Z."/>
            <person name="Liu Y."/>
            <person name="Xu W."/>
            <person name="Pan J."/>
            <person name="Luo Z.H."/>
            <person name="Li M."/>
        </authorList>
    </citation>
    <scope>NUCLEOTIDE SEQUENCE [LARGE SCALE GENOMIC DNA]</scope>
    <source>
        <strain evidence="4">SpSt-573</strain>
    </source>
</reference>
<evidence type="ECO:0000313" key="4">
    <source>
        <dbReference type="EMBL" id="HGS22216.1"/>
    </source>
</evidence>
<dbReference type="InterPro" id="IPR000462">
    <property type="entry name" value="CDP-OH_P_trans"/>
</dbReference>
<comment type="similarity">
    <text evidence="2">Belongs to the CDP-alcohol phosphatidyltransferase class-I family.</text>
</comment>
<dbReference type="InterPro" id="IPR048254">
    <property type="entry name" value="CDP_ALCOHOL_P_TRANSF_CS"/>
</dbReference>
<feature type="transmembrane region" description="Helical" evidence="3">
    <location>
        <begin position="311"/>
        <end position="341"/>
    </location>
</feature>
<name>A0A7C4KIF6_9CHLR</name>
<dbReference type="GO" id="GO:0008654">
    <property type="term" value="P:phospholipid biosynthetic process"/>
    <property type="evidence" value="ECO:0007669"/>
    <property type="project" value="InterPro"/>
</dbReference>
<evidence type="ECO:0000256" key="1">
    <source>
        <dbReference type="ARBA" id="ARBA00022679"/>
    </source>
</evidence>
<evidence type="ECO:0000256" key="3">
    <source>
        <dbReference type="SAM" id="Phobius"/>
    </source>
</evidence>
<feature type="transmembrane region" description="Helical" evidence="3">
    <location>
        <begin position="287"/>
        <end position="305"/>
    </location>
</feature>
<dbReference type="InterPro" id="IPR043130">
    <property type="entry name" value="CDP-OH_PTrfase_TM_dom"/>
</dbReference>
<dbReference type="Gene3D" id="1.20.120.1760">
    <property type="match status" value="1"/>
</dbReference>
<dbReference type="GO" id="GO:0016780">
    <property type="term" value="F:phosphotransferase activity, for other substituted phosphate groups"/>
    <property type="evidence" value="ECO:0007669"/>
    <property type="project" value="InterPro"/>
</dbReference>